<dbReference type="AlphaFoldDB" id="A0A9X5CAB1"/>
<organism evidence="1 2">
    <name type="scientific">Schaedlerella arabinosiphila</name>
    <dbReference type="NCBI Taxonomy" id="2044587"/>
    <lineage>
        <taxon>Bacteria</taxon>
        <taxon>Bacillati</taxon>
        <taxon>Bacillota</taxon>
        <taxon>Clostridia</taxon>
        <taxon>Lachnospirales</taxon>
        <taxon>Lachnospiraceae</taxon>
        <taxon>Schaedlerella</taxon>
    </lineage>
</organism>
<evidence type="ECO:0000313" key="2">
    <source>
        <dbReference type="Proteomes" id="UP000474104"/>
    </source>
</evidence>
<name>A0A9X5CAB1_9FIRM</name>
<evidence type="ECO:0000313" key="1">
    <source>
        <dbReference type="EMBL" id="NDO69027.1"/>
    </source>
</evidence>
<protein>
    <submittedName>
        <fullName evidence="1">Uncharacterized protein</fullName>
    </submittedName>
</protein>
<comment type="caution">
    <text evidence="1">The sequence shown here is derived from an EMBL/GenBank/DDBJ whole genome shotgun (WGS) entry which is preliminary data.</text>
</comment>
<proteinExistence type="predicted"/>
<reference evidence="1 2" key="1">
    <citation type="submission" date="2019-07" db="EMBL/GenBank/DDBJ databases">
        <title>Draft genome sequences of 15 bacterial species constituting the stable defined intestinal microbiota of the GM15 gnotobiotic mouse model.</title>
        <authorList>
            <person name="Elie C."/>
            <person name="Mathieu A."/>
            <person name="Saliou A."/>
            <person name="Darnaud M."/>
            <person name="Leulier F."/>
            <person name="Tamellini A."/>
        </authorList>
    </citation>
    <scope>NUCLEOTIDE SEQUENCE [LARGE SCALE GENOMIC DNA]</scope>
    <source>
        <strain evidence="2">ASF 502</strain>
    </source>
</reference>
<dbReference type="Proteomes" id="UP000474104">
    <property type="component" value="Unassembled WGS sequence"/>
</dbReference>
<accession>A0A9X5CAB1</accession>
<dbReference type="EMBL" id="VIRB01000062">
    <property type="protein sequence ID" value="NDO69027.1"/>
    <property type="molecule type" value="Genomic_DNA"/>
</dbReference>
<sequence length="64" mass="7419">MMVLSLLFIQFSMVPVSAFLGKSRHRYIQTRLEQLLPSINLYLLPLNFLDRITITKNIKKIAGL</sequence>
<gene>
    <name evidence="1" type="ORF">FMM80_10180</name>
</gene>